<evidence type="ECO:0000256" key="3">
    <source>
        <dbReference type="ARBA" id="ARBA00022692"/>
    </source>
</evidence>
<feature type="transmembrane region" description="Helical" evidence="6">
    <location>
        <begin position="12"/>
        <end position="34"/>
    </location>
</feature>
<keyword evidence="4 6" id="KW-1133">Transmembrane helix</keyword>
<keyword evidence="2" id="KW-1003">Cell membrane</keyword>
<dbReference type="Pfam" id="PF13440">
    <property type="entry name" value="Polysacc_synt_3"/>
    <property type="match status" value="1"/>
</dbReference>
<feature type="transmembrane region" description="Helical" evidence="6">
    <location>
        <begin position="303"/>
        <end position="324"/>
    </location>
</feature>
<evidence type="ECO:0000256" key="2">
    <source>
        <dbReference type="ARBA" id="ARBA00022475"/>
    </source>
</evidence>
<comment type="caution">
    <text evidence="7">The sequence shown here is derived from an EMBL/GenBank/DDBJ whole genome shotgun (WGS) entry which is preliminary data.</text>
</comment>
<feature type="transmembrane region" description="Helical" evidence="6">
    <location>
        <begin position="344"/>
        <end position="368"/>
    </location>
</feature>
<dbReference type="PANTHER" id="PTHR30250:SF28">
    <property type="entry name" value="POLYSACCHARIDE BIOSYNTHESIS PROTEIN"/>
    <property type="match status" value="1"/>
</dbReference>
<feature type="transmembrane region" description="Helical" evidence="6">
    <location>
        <begin position="155"/>
        <end position="173"/>
    </location>
</feature>
<gene>
    <name evidence="7" type="ORF">LCGC14_0106910</name>
</gene>
<dbReference type="InterPro" id="IPR050833">
    <property type="entry name" value="Poly_Biosynth_Transport"/>
</dbReference>
<feature type="transmembrane region" description="Helical" evidence="6">
    <location>
        <begin position="375"/>
        <end position="395"/>
    </location>
</feature>
<dbReference type="PANTHER" id="PTHR30250">
    <property type="entry name" value="PST FAMILY PREDICTED COLANIC ACID TRANSPORTER"/>
    <property type="match status" value="1"/>
</dbReference>
<protein>
    <recommendedName>
        <fullName evidence="8">Polysaccharide biosynthesis protein C-terminal domain-containing protein</fullName>
    </recommendedName>
</protein>
<dbReference type="EMBL" id="LAZR01000031">
    <property type="protein sequence ID" value="KKO02276.1"/>
    <property type="molecule type" value="Genomic_DNA"/>
</dbReference>
<dbReference type="AlphaFoldDB" id="A0A0F9VAW4"/>
<evidence type="ECO:0000256" key="6">
    <source>
        <dbReference type="SAM" id="Phobius"/>
    </source>
</evidence>
<sequence>MWESAKRLISSRVVRSVVIVAGGTAGAQAISLAFSPLLTRIYSPETFGILGTFLAIFAVMAPLAAFNMPMAIVLPSRDEEAVCLAQLSIAVGLINACLIAGLLWGWGDFLLALIGLKAIAPYIFALPIAMGLSALLAVAMQWVIRKKYFAFKAKIAVIQSFIINSAKVGIGVVMPLPSVLILATTLGSGLHAAMLFKRSPPSATHSKPSPDQPRITLNTYWRLAIQYKDFVLFRTPQATLNAASQGLPVIMLAATFGATTAGLYSLGRMVLEAPAKLLGHSVATVLYPRINEAALGGEDISLLVFKATMALLGIGSLLFGSLILLGPELFGWLFGGDWRQAGTFAQWLALWTLVSFVARPCVAAIPVLGLERFFLLHEIVSAVIRFTVLFIGVWLWDSATIAIALFSVANVVCYSVLILVVLQVAKRYTAPEQQAEHS</sequence>
<evidence type="ECO:0000313" key="7">
    <source>
        <dbReference type="EMBL" id="KKO02276.1"/>
    </source>
</evidence>
<accession>A0A0F9VAW4</accession>
<feature type="transmembrane region" description="Helical" evidence="6">
    <location>
        <begin position="46"/>
        <end position="66"/>
    </location>
</feature>
<keyword evidence="3 6" id="KW-0812">Transmembrane</keyword>
<feature type="transmembrane region" description="Helical" evidence="6">
    <location>
        <begin position="119"/>
        <end position="143"/>
    </location>
</feature>
<evidence type="ECO:0008006" key="8">
    <source>
        <dbReference type="Google" id="ProtNLM"/>
    </source>
</evidence>
<organism evidence="7">
    <name type="scientific">marine sediment metagenome</name>
    <dbReference type="NCBI Taxonomy" id="412755"/>
    <lineage>
        <taxon>unclassified sequences</taxon>
        <taxon>metagenomes</taxon>
        <taxon>ecological metagenomes</taxon>
    </lineage>
</organism>
<name>A0A0F9VAW4_9ZZZZ</name>
<feature type="transmembrane region" description="Helical" evidence="6">
    <location>
        <begin position="401"/>
        <end position="422"/>
    </location>
</feature>
<feature type="transmembrane region" description="Helical" evidence="6">
    <location>
        <begin position="87"/>
        <end position="107"/>
    </location>
</feature>
<evidence type="ECO:0000256" key="1">
    <source>
        <dbReference type="ARBA" id="ARBA00004651"/>
    </source>
</evidence>
<dbReference type="GO" id="GO:0005886">
    <property type="term" value="C:plasma membrane"/>
    <property type="evidence" value="ECO:0007669"/>
    <property type="project" value="UniProtKB-SubCell"/>
</dbReference>
<proteinExistence type="predicted"/>
<evidence type="ECO:0000256" key="5">
    <source>
        <dbReference type="ARBA" id="ARBA00023136"/>
    </source>
</evidence>
<evidence type="ECO:0000256" key="4">
    <source>
        <dbReference type="ARBA" id="ARBA00022989"/>
    </source>
</evidence>
<reference evidence="7" key="1">
    <citation type="journal article" date="2015" name="Nature">
        <title>Complex archaea that bridge the gap between prokaryotes and eukaryotes.</title>
        <authorList>
            <person name="Spang A."/>
            <person name="Saw J.H."/>
            <person name="Jorgensen S.L."/>
            <person name="Zaremba-Niedzwiedzka K."/>
            <person name="Martijn J."/>
            <person name="Lind A.E."/>
            <person name="van Eijk R."/>
            <person name="Schleper C."/>
            <person name="Guy L."/>
            <person name="Ettema T.J."/>
        </authorList>
    </citation>
    <scope>NUCLEOTIDE SEQUENCE</scope>
</reference>
<keyword evidence="5 6" id="KW-0472">Membrane</keyword>
<comment type="subcellular location">
    <subcellularLocation>
        <location evidence="1">Cell membrane</location>
        <topology evidence="1">Multi-pass membrane protein</topology>
    </subcellularLocation>
</comment>